<comment type="caution">
    <text evidence="1">The sequence shown here is derived from an EMBL/GenBank/DDBJ whole genome shotgun (WGS) entry which is preliminary data.</text>
</comment>
<accession>A0A7X2IJC9</accession>
<name>A0A7X2IJC9_9BURK</name>
<proteinExistence type="predicted"/>
<dbReference type="AlphaFoldDB" id="A0A7X2IJC9"/>
<sequence length="94" mass="9658">MNPANTFVSKLLRYAFPGLLLAGCASPPATEPPFDFGAASRAAFARQAVALPSAAPVSGIDGAAALYTQQAYRKSFAERQPPAPPLVIGVGAQK</sequence>
<gene>
    <name evidence="1" type="ORF">GJ700_04955</name>
</gene>
<dbReference type="Proteomes" id="UP000446768">
    <property type="component" value="Unassembled WGS sequence"/>
</dbReference>
<dbReference type="RefSeq" id="WP_154371519.1">
    <property type="nucleotide sequence ID" value="NZ_WKJJ01000002.1"/>
</dbReference>
<protein>
    <submittedName>
        <fullName evidence="1">Pilus assembly protein</fullName>
    </submittedName>
</protein>
<evidence type="ECO:0000313" key="1">
    <source>
        <dbReference type="EMBL" id="MRV71067.1"/>
    </source>
</evidence>
<dbReference type="EMBL" id="WKJJ01000002">
    <property type="protein sequence ID" value="MRV71067.1"/>
    <property type="molecule type" value="Genomic_DNA"/>
</dbReference>
<keyword evidence="2" id="KW-1185">Reference proteome</keyword>
<evidence type="ECO:0000313" key="2">
    <source>
        <dbReference type="Proteomes" id="UP000446768"/>
    </source>
</evidence>
<organism evidence="1 2">
    <name type="scientific">Pseudoduganella rivuli</name>
    <dbReference type="NCBI Taxonomy" id="2666085"/>
    <lineage>
        <taxon>Bacteria</taxon>
        <taxon>Pseudomonadati</taxon>
        <taxon>Pseudomonadota</taxon>
        <taxon>Betaproteobacteria</taxon>
        <taxon>Burkholderiales</taxon>
        <taxon>Oxalobacteraceae</taxon>
        <taxon>Telluria group</taxon>
        <taxon>Pseudoduganella</taxon>
    </lineage>
</organism>
<reference evidence="1 2" key="1">
    <citation type="submission" date="2019-11" db="EMBL/GenBank/DDBJ databases">
        <title>Novel species isolated from a subtropical stream in China.</title>
        <authorList>
            <person name="Lu H."/>
        </authorList>
    </citation>
    <scope>NUCLEOTIDE SEQUENCE [LARGE SCALE GENOMIC DNA]</scope>
    <source>
        <strain evidence="1 2">FT92W</strain>
    </source>
</reference>